<dbReference type="KEGG" id="ash:AL1_09820"/>
<dbReference type="PATRIC" id="fig|717959.3.peg.2576"/>
<sequence length="57" mass="6863">MSPQKVLWLFLQGFTIKYYLCEAERGDFIVNRQAPTLQKKRHDRYLCDTILIRQTES</sequence>
<dbReference type="STRING" id="717959.AL1_09820"/>
<gene>
    <name evidence="1" type="ORF">AL1_09820</name>
</gene>
<dbReference type="EMBL" id="FP929032">
    <property type="protein sequence ID" value="CBK63518.1"/>
    <property type="molecule type" value="Genomic_DNA"/>
</dbReference>
<dbReference type="Proteomes" id="UP000008794">
    <property type="component" value="Chromosome"/>
</dbReference>
<keyword evidence="2" id="KW-1185">Reference proteome</keyword>
<name>D4IKQ6_9BACT</name>
<dbReference type="AlphaFoldDB" id="D4IKQ6"/>
<reference evidence="1 2" key="1">
    <citation type="submission" date="2010-03" db="EMBL/GenBank/DDBJ databases">
        <title>The genome sequence of Alistipes shahii WAL 8301.</title>
        <authorList>
            <consortium name="metaHIT consortium -- http://www.metahit.eu/"/>
            <person name="Pajon A."/>
            <person name="Turner K."/>
            <person name="Parkhill J."/>
        </authorList>
    </citation>
    <scope>NUCLEOTIDE SEQUENCE [LARGE SCALE GENOMIC DNA]</scope>
    <source>
        <strain evidence="1 2">WAL 8301</strain>
    </source>
</reference>
<evidence type="ECO:0000313" key="2">
    <source>
        <dbReference type="Proteomes" id="UP000008794"/>
    </source>
</evidence>
<protein>
    <submittedName>
        <fullName evidence="1">Uncharacterized protein</fullName>
    </submittedName>
</protein>
<reference evidence="1 2" key="2">
    <citation type="submission" date="2010-03" db="EMBL/GenBank/DDBJ databases">
        <authorList>
            <person name="Pajon A."/>
        </authorList>
    </citation>
    <scope>NUCLEOTIDE SEQUENCE [LARGE SCALE GENOMIC DNA]</scope>
    <source>
        <strain evidence="1 2">WAL 8301</strain>
    </source>
</reference>
<proteinExistence type="predicted"/>
<dbReference type="HOGENOM" id="CLU_202998_0_0_10"/>
<organism evidence="1 2">
    <name type="scientific">Alistipes shahii WAL 8301</name>
    <dbReference type="NCBI Taxonomy" id="717959"/>
    <lineage>
        <taxon>Bacteria</taxon>
        <taxon>Pseudomonadati</taxon>
        <taxon>Bacteroidota</taxon>
        <taxon>Bacteroidia</taxon>
        <taxon>Bacteroidales</taxon>
        <taxon>Rikenellaceae</taxon>
        <taxon>Alistipes</taxon>
    </lineage>
</organism>
<accession>D4IKQ6</accession>
<evidence type="ECO:0000313" key="1">
    <source>
        <dbReference type="EMBL" id="CBK63518.1"/>
    </source>
</evidence>